<comment type="caution">
    <text evidence="3">The sequence shown here is derived from an EMBL/GenBank/DDBJ whole genome shotgun (WGS) entry which is preliminary data.</text>
</comment>
<evidence type="ECO:0000256" key="1">
    <source>
        <dbReference type="SAM" id="MobiDB-lite"/>
    </source>
</evidence>
<dbReference type="PANTHER" id="PTHR34211">
    <property type="entry name" value="CALCINEURIN-LIKE METALLO-PHOSPHOESTERASE SUPERFAMILY PROTEIN"/>
    <property type="match status" value="1"/>
</dbReference>
<reference evidence="3 4" key="1">
    <citation type="submission" date="2023-12" db="EMBL/GenBank/DDBJ databases">
        <title>Sinomonas terricola sp. nov, isolated from litchi orchard soil in Guangdong, PR China.</title>
        <authorList>
            <person name="Jiaxin W."/>
            <person name="Yang Z."/>
            <person name="Honghui Z."/>
        </authorList>
    </citation>
    <scope>NUCLEOTIDE SEQUENCE [LARGE SCALE GENOMIC DNA]</scope>
    <source>
        <strain evidence="3 4">JGH33</strain>
    </source>
</reference>
<dbReference type="Gene3D" id="3.60.21.10">
    <property type="match status" value="1"/>
</dbReference>
<dbReference type="EMBL" id="JAYGGQ010000016">
    <property type="protein sequence ID" value="MEA5456652.1"/>
    <property type="molecule type" value="Genomic_DNA"/>
</dbReference>
<dbReference type="Proteomes" id="UP001304769">
    <property type="component" value="Unassembled WGS sequence"/>
</dbReference>
<feature type="transmembrane region" description="Helical" evidence="2">
    <location>
        <begin position="446"/>
        <end position="465"/>
    </location>
</feature>
<evidence type="ECO:0000256" key="2">
    <source>
        <dbReference type="SAM" id="Phobius"/>
    </source>
</evidence>
<gene>
    <name evidence="3" type="ORF">SPF06_18160</name>
</gene>
<evidence type="ECO:0008006" key="5">
    <source>
        <dbReference type="Google" id="ProtNLM"/>
    </source>
</evidence>
<feature type="transmembrane region" description="Helical" evidence="2">
    <location>
        <begin position="485"/>
        <end position="511"/>
    </location>
</feature>
<feature type="region of interest" description="Disordered" evidence="1">
    <location>
        <begin position="67"/>
        <end position="96"/>
    </location>
</feature>
<dbReference type="RefSeq" id="WP_323280551.1">
    <property type="nucleotide sequence ID" value="NZ_JAYGGQ010000016.1"/>
</dbReference>
<keyword evidence="2" id="KW-0812">Transmembrane</keyword>
<keyword evidence="2" id="KW-0472">Membrane</keyword>
<feature type="transmembrane region" description="Helical" evidence="2">
    <location>
        <begin position="523"/>
        <end position="545"/>
    </location>
</feature>
<proteinExistence type="predicted"/>
<sequence>MKLKELAAHSAELGFTPQQAVRWLAPVSLSRTALKVAAATLFAAFGDKRELEGALPGPPLLLDRLPLPGRPAQPIDGEPGVGLPQTEDETAPAPRIVRREGEDLWLDFAADLGDGFDATYSIALLLAQDALDVDGTQLPRGAVLVLGGDEVYPVASAKGYEDRTVGPYSAAFPFSPHRVLADSCPPASVMIALPGNHDWYDGLTSFLRVFTRQHSIGGWRTIQSRSYFGLRLTGGRGHPGWWLVGLDSQLGQYIDEPQLEYFYNNVTTKLQPGDAIILCLASPYWVHATTPTADEFRQIDFFEQDYLRRRFNPETGLFEETGASVRLWLSGDHHHYSRFESAGSAEAGHGGPEPGEPEQLVTCGLGGAYLAETTWVPRELALPAPITAPVSASVLPSGGRGARDGDTRRFVRTSALYPDDDECPRLVRRLANPFSRFWLPIRNPGFGPLLGLWHAVAFLILWAVASGLRGESLLGNLEGMAHDGVPATAIVGVGIPLAALGILAIVTGALDRGRGAVLTCARCVLFQIAALGLSATIVLLVTGLAGLPGPVAGPLALVIVFLGGWTFGSEGFALFIIGTKGPSGVASWAMSGQAVEDHKGFLRIRLAPDGTATVYPLVADTVCHEWDLEPDGAGARPVPSGGLPRLRLLEDPITVAREATQEPRAAREGAKPWASPAQTTRRASSRSDHETTAPSASSM</sequence>
<protein>
    <recommendedName>
        <fullName evidence="5">Calcineurin-like phosphoesterase domain-containing protein</fullName>
    </recommendedName>
</protein>
<feature type="compositionally biased region" description="Basic and acidic residues" evidence="1">
    <location>
        <begin position="659"/>
        <end position="670"/>
    </location>
</feature>
<feature type="transmembrane region" description="Helical" evidence="2">
    <location>
        <begin position="551"/>
        <end position="577"/>
    </location>
</feature>
<organism evidence="3 4">
    <name type="scientific">Sinomonas terricola</name>
    <dbReference type="NCBI Taxonomy" id="3110330"/>
    <lineage>
        <taxon>Bacteria</taxon>
        <taxon>Bacillati</taxon>
        <taxon>Actinomycetota</taxon>
        <taxon>Actinomycetes</taxon>
        <taxon>Micrococcales</taxon>
        <taxon>Micrococcaceae</taxon>
        <taxon>Sinomonas</taxon>
    </lineage>
</organism>
<feature type="region of interest" description="Disordered" evidence="1">
    <location>
        <begin position="654"/>
        <end position="699"/>
    </location>
</feature>
<evidence type="ECO:0000313" key="4">
    <source>
        <dbReference type="Proteomes" id="UP001304769"/>
    </source>
</evidence>
<name>A0ABU5TAG4_9MICC</name>
<keyword evidence="4" id="KW-1185">Reference proteome</keyword>
<evidence type="ECO:0000313" key="3">
    <source>
        <dbReference type="EMBL" id="MEA5456652.1"/>
    </source>
</evidence>
<dbReference type="PANTHER" id="PTHR34211:SF3">
    <property type="entry name" value="CALCINEURIN-LIKE METALLO-PHOSPHOESTERASE SUPERFAMILY PROTEIN"/>
    <property type="match status" value="1"/>
</dbReference>
<dbReference type="SUPFAM" id="SSF56300">
    <property type="entry name" value="Metallo-dependent phosphatases"/>
    <property type="match status" value="1"/>
</dbReference>
<keyword evidence="2" id="KW-1133">Transmembrane helix</keyword>
<dbReference type="InterPro" id="IPR029052">
    <property type="entry name" value="Metallo-depent_PP-like"/>
</dbReference>
<accession>A0ABU5TAG4</accession>